<sequence length="231" mass="25628">MDELEFRRRVYANPDDTSHDIGSAAKSDPNKQQFLSETRALNEQLKTAANIPVPDNLADKLIWQSALRDHAQQKQRARWHIAMAASVAFAVGLTFALWTPSKIDLGHAALAHMDHAEIEMQFAASPVSLELVNAKLESMGAELTQHIGNVYVANYCQLDNYKALHLIVDTEQGPVSLFVMPHEADATLPYRFSDDRYVGKGFSTQRASVMLVGDKDSDLHAISGKVRESLI</sequence>
<comment type="caution">
    <text evidence="2">The sequence shown here is derived from an EMBL/GenBank/DDBJ whole genome shotgun (WGS) entry which is preliminary data.</text>
</comment>
<reference evidence="2 3" key="1">
    <citation type="submission" date="2018-11" db="EMBL/GenBank/DDBJ databases">
        <authorList>
            <person name="Ye M.-Q."/>
            <person name="Du Z.-J."/>
        </authorList>
    </citation>
    <scope>NUCLEOTIDE SEQUENCE [LARGE SCALE GENOMIC DNA]</scope>
    <source>
        <strain evidence="2 3">U0105</strain>
    </source>
</reference>
<dbReference type="AlphaFoldDB" id="A0A3N5YAB6"/>
<dbReference type="Pfam" id="PF11859">
    <property type="entry name" value="DUF3379"/>
    <property type="match status" value="1"/>
</dbReference>
<dbReference type="OrthoDB" id="6195578at2"/>
<dbReference type="EMBL" id="RPOK01000001">
    <property type="protein sequence ID" value="RPJ68449.1"/>
    <property type="molecule type" value="Genomic_DNA"/>
</dbReference>
<protein>
    <submittedName>
        <fullName evidence="2">DUF3379 domain-containing protein</fullName>
    </submittedName>
</protein>
<dbReference type="InterPro" id="IPR021806">
    <property type="entry name" value="DUF3379"/>
</dbReference>
<evidence type="ECO:0000313" key="3">
    <source>
        <dbReference type="Proteomes" id="UP000275281"/>
    </source>
</evidence>
<evidence type="ECO:0000256" key="1">
    <source>
        <dbReference type="SAM" id="Phobius"/>
    </source>
</evidence>
<evidence type="ECO:0000313" key="2">
    <source>
        <dbReference type="EMBL" id="RPJ68449.1"/>
    </source>
</evidence>
<accession>A0A3N5YAB6</accession>
<keyword evidence="1" id="KW-1133">Transmembrane helix</keyword>
<keyword evidence="1" id="KW-0812">Transmembrane</keyword>
<proteinExistence type="predicted"/>
<name>A0A3N5YAB6_9ALTE</name>
<gene>
    <name evidence="2" type="ORF">DRW07_03320</name>
</gene>
<keyword evidence="1" id="KW-0472">Membrane</keyword>
<keyword evidence="3" id="KW-1185">Reference proteome</keyword>
<dbReference type="RefSeq" id="WP_124026450.1">
    <property type="nucleotide sequence ID" value="NZ_JBHRSN010000005.1"/>
</dbReference>
<organism evidence="2 3">
    <name type="scientific">Alteromonas sediminis</name>
    <dbReference type="NCBI Taxonomy" id="2259342"/>
    <lineage>
        <taxon>Bacteria</taxon>
        <taxon>Pseudomonadati</taxon>
        <taxon>Pseudomonadota</taxon>
        <taxon>Gammaproteobacteria</taxon>
        <taxon>Alteromonadales</taxon>
        <taxon>Alteromonadaceae</taxon>
        <taxon>Alteromonas/Salinimonas group</taxon>
        <taxon>Alteromonas</taxon>
    </lineage>
</organism>
<feature type="transmembrane region" description="Helical" evidence="1">
    <location>
        <begin position="77"/>
        <end position="98"/>
    </location>
</feature>
<dbReference type="Proteomes" id="UP000275281">
    <property type="component" value="Unassembled WGS sequence"/>
</dbReference>